<protein>
    <recommendedName>
        <fullName evidence="3">DNA cytosine methyltransferase</fullName>
    </recommendedName>
</protein>
<organism evidence="1 2">
    <name type="scientific">Novosphingobium olei</name>
    <dbReference type="NCBI Taxonomy" id="2728851"/>
    <lineage>
        <taxon>Bacteria</taxon>
        <taxon>Pseudomonadati</taxon>
        <taxon>Pseudomonadota</taxon>
        <taxon>Alphaproteobacteria</taxon>
        <taxon>Sphingomonadales</taxon>
        <taxon>Sphingomonadaceae</taxon>
        <taxon>Novosphingobium</taxon>
    </lineage>
</organism>
<evidence type="ECO:0000313" key="1">
    <source>
        <dbReference type="EMBL" id="NML93761.1"/>
    </source>
</evidence>
<dbReference type="RefSeq" id="WP_169493027.1">
    <property type="nucleotide sequence ID" value="NZ_JABBGM010000003.1"/>
</dbReference>
<dbReference type="Proteomes" id="UP000583556">
    <property type="component" value="Unassembled WGS sequence"/>
</dbReference>
<evidence type="ECO:0008006" key="3">
    <source>
        <dbReference type="Google" id="ProtNLM"/>
    </source>
</evidence>
<accession>A0A7Y0BNH8</accession>
<comment type="caution">
    <text evidence="1">The sequence shown here is derived from an EMBL/GenBank/DDBJ whole genome shotgun (WGS) entry which is preliminary data.</text>
</comment>
<dbReference type="EMBL" id="JABBGM010000003">
    <property type="protein sequence ID" value="NML93761.1"/>
    <property type="molecule type" value="Genomic_DNA"/>
</dbReference>
<name>A0A7Y0BNH8_9SPHN</name>
<evidence type="ECO:0000313" key="2">
    <source>
        <dbReference type="Proteomes" id="UP000583556"/>
    </source>
</evidence>
<reference evidence="1 2" key="1">
    <citation type="submission" date="2020-04" db="EMBL/GenBank/DDBJ databases">
        <title>Novosphingobium sp. TW-4 isolated from soil.</title>
        <authorList>
            <person name="Dahal R.H."/>
            <person name="Chaudhary D.K."/>
        </authorList>
    </citation>
    <scope>NUCLEOTIDE SEQUENCE [LARGE SCALE GENOMIC DNA]</scope>
    <source>
        <strain evidence="1 2">TW-4</strain>
    </source>
</reference>
<keyword evidence="2" id="KW-1185">Reference proteome</keyword>
<proteinExistence type="predicted"/>
<gene>
    <name evidence="1" type="ORF">HHL27_08790</name>
</gene>
<sequence>MSAPRVLIGCERSGVLRRAFLARGFDAWSCDLEPADDGSNRHIRDDLLAHLDDGWDMLAVMHPPCTILCNSGGRWLYIGGKKVNGRDEPRWAELDAAAAFYRACREKGNIRRRALENPVMHRHAIERTQRGRTQFVQPWWFGDPFFKSTGFELIELPDLQPTNKLIPPKAGTDEHKAWSRVHRMPPGAERARLRSETFPGLADACAEQWGAALLNPAQPDLFERIAA</sequence>
<dbReference type="AlphaFoldDB" id="A0A7Y0BNH8"/>